<dbReference type="EMBL" id="BOMV01000097">
    <property type="protein sequence ID" value="GIF01023.1"/>
    <property type="molecule type" value="Genomic_DNA"/>
</dbReference>
<reference evidence="1" key="1">
    <citation type="submission" date="2021-01" db="EMBL/GenBank/DDBJ databases">
        <title>Whole genome shotgun sequence of Actinoplanes rishiriensis NBRC 108556.</title>
        <authorList>
            <person name="Komaki H."/>
            <person name="Tamura T."/>
        </authorList>
    </citation>
    <scope>NUCLEOTIDE SEQUENCE</scope>
    <source>
        <strain evidence="1">NBRC 108556</strain>
    </source>
</reference>
<evidence type="ECO:0000313" key="2">
    <source>
        <dbReference type="Proteomes" id="UP000636960"/>
    </source>
</evidence>
<gene>
    <name evidence="1" type="ORF">Ari01nite_84870</name>
</gene>
<sequence>MPSGITALAGEEIKIKAAAEAASAVVTSRAERDIDTSDS</sequence>
<keyword evidence="2" id="KW-1185">Reference proteome</keyword>
<proteinExistence type="predicted"/>
<dbReference type="Proteomes" id="UP000636960">
    <property type="component" value="Unassembled WGS sequence"/>
</dbReference>
<name>A0A919K980_9ACTN</name>
<comment type="caution">
    <text evidence="1">The sequence shown here is derived from an EMBL/GenBank/DDBJ whole genome shotgun (WGS) entry which is preliminary data.</text>
</comment>
<dbReference type="AlphaFoldDB" id="A0A919K980"/>
<evidence type="ECO:0000313" key="1">
    <source>
        <dbReference type="EMBL" id="GIF01023.1"/>
    </source>
</evidence>
<protein>
    <submittedName>
        <fullName evidence="1">Uncharacterized protein</fullName>
    </submittedName>
</protein>
<accession>A0A919K980</accession>
<organism evidence="1 2">
    <name type="scientific">Paractinoplanes rishiriensis</name>
    <dbReference type="NCBI Taxonomy" id="1050105"/>
    <lineage>
        <taxon>Bacteria</taxon>
        <taxon>Bacillati</taxon>
        <taxon>Actinomycetota</taxon>
        <taxon>Actinomycetes</taxon>
        <taxon>Micromonosporales</taxon>
        <taxon>Micromonosporaceae</taxon>
        <taxon>Paractinoplanes</taxon>
    </lineage>
</organism>